<dbReference type="Proteomes" id="UP001385848">
    <property type="component" value="Unassembled WGS sequence"/>
</dbReference>
<evidence type="ECO:0000313" key="2">
    <source>
        <dbReference type="EMBL" id="MEL0564375.1"/>
    </source>
</evidence>
<keyword evidence="3" id="KW-1185">Reference proteome</keyword>
<proteinExistence type="predicted"/>
<feature type="transmembrane region" description="Helical" evidence="1">
    <location>
        <begin position="93"/>
        <end position="115"/>
    </location>
</feature>
<accession>A0ABU9FIA9</accession>
<name>A0ABU9FIA9_LACJE</name>
<keyword evidence="1" id="KW-1133">Transmembrane helix</keyword>
<keyword evidence="1" id="KW-0812">Transmembrane</keyword>
<sequence length="125" mass="15129">MTEEKKCYCVYCNKELKDVSKLEEVEPFSGLRSPIDILSDWVWGDHKKLPEEKYYCCEECSKSIKEAKAKAIEVQRAKKEAEFEAELKFFHSFWVRIIFALYVIFISIFLYFWWWPHALQAYCRF</sequence>
<evidence type="ECO:0000256" key="1">
    <source>
        <dbReference type="SAM" id="Phobius"/>
    </source>
</evidence>
<keyword evidence="1" id="KW-0472">Membrane</keyword>
<protein>
    <submittedName>
        <fullName evidence="2">Uncharacterized protein</fullName>
    </submittedName>
</protein>
<dbReference type="RefSeq" id="WP_315689706.1">
    <property type="nucleotide sequence ID" value="NZ_JAVTXQ010000011.1"/>
</dbReference>
<evidence type="ECO:0000313" key="3">
    <source>
        <dbReference type="Proteomes" id="UP001385848"/>
    </source>
</evidence>
<reference evidence="2 3" key="1">
    <citation type="submission" date="2024-04" db="EMBL/GenBank/DDBJ databases">
        <title>Three lactobacilli isolated from voided urine samples from females with type 2 diabetes.</title>
        <authorList>
            <person name="Kula A."/>
            <person name="Stegman N."/>
            <person name="Putonti C."/>
        </authorList>
    </citation>
    <scope>NUCLEOTIDE SEQUENCE [LARGE SCALE GENOMIC DNA]</scope>
    <source>
        <strain evidence="2 3">1855</strain>
    </source>
</reference>
<dbReference type="EMBL" id="JBBVUL010000001">
    <property type="protein sequence ID" value="MEL0564375.1"/>
    <property type="molecule type" value="Genomic_DNA"/>
</dbReference>
<comment type="caution">
    <text evidence="2">The sequence shown here is derived from an EMBL/GenBank/DDBJ whole genome shotgun (WGS) entry which is preliminary data.</text>
</comment>
<gene>
    <name evidence="2" type="ORF">AAC431_00350</name>
</gene>
<organism evidence="2 3">
    <name type="scientific">Lactobacillus jensenii</name>
    <dbReference type="NCBI Taxonomy" id="109790"/>
    <lineage>
        <taxon>Bacteria</taxon>
        <taxon>Bacillati</taxon>
        <taxon>Bacillota</taxon>
        <taxon>Bacilli</taxon>
        <taxon>Lactobacillales</taxon>
        <taxon>Lactobacillaceae</taxon>
        <taxon>Lactobacillus</taxon>
    </lineage>
</organism>